<keyword evidence="4" id="KW-1185">Reference proteome</keyword>
<feature type="signal peptide" evidence="1">
    <location>
        <begin position="1"/>
        <end position="17"/>
    </location>
</feature>
<dbReference type="PANTHER" id="PTHR35272">
    <property type="entry name" value="THIOL:DISULFIDE INTERCHANGE PROTEIN DSBC-RELATED"/>
    <property type="match status" value="1"/>
</dbReference>
<feature type="domain" description="Thioredoxin-like fold" evidence="2">
    <location>
        <begin position="60"/>
        <end position="190"/>
    </location>
</feature>
<evidence type="ECO:0000313" key="4">
    <source>
        <dbReference type="Proteomes" id="UP000070433"/>
    </source>
</evidence>
<dbReference type="InterPro" id="IPR012336">
    <property type="entry name" value="Thioredoxin-like_fold"/>
</dbReference>
<dbReference type="AlphaFoldDB" id="A0A127JWM6"/>
<evidence type="ECO:0000256" key="1">
    <source>
        <dbReference type="SAM" id="SignalP"/>
    </source>
</evidence>
<dbReference type="PROSITE" id="PS51257">
    <property type="entry name" value="PROKAR_LIPOPROTEIN"/>
    <property type="match status" value="1"/>
</dbReference>
<dbReference type="RefSeq" id="WP_061501918.1">
    <property type="nucleotide sequence ID" value="NZ_CP010951.1"/>
</dbReference>
<feature type="chain" id="PRO_5007449585" evidence="1">
    <location>
        <begin position="18"/>
        <end position="198"/>
    </location>
</feature>
<sequence>MKKLQILSALLIAAALAGCGKQESSSAGAPAKAQATEAVSIETIQAEGSGFTVGSQMSVRTVYVFFDAQCPHCGALWNAAKPLKGQAKFVWMPVRLLNDTSETQGAAILAAKDPAAAMEEHEVVFLANKKGGIEASGDISAQRALVKKNTELFNKYGFASIPTIVGKHAQTGALVKREGSLPTAELAALLGLQVPSGQ</sequence>
<dbReference type="Pfam" id="PF13098">
    <property type="entry name" value="Thioredoxin_2"/>
    <property type="match status" value="1"/>
</dbReference>
<evidence type="ECO:0000313" key="3">
    <source>
        <dbReference type="EMBL" id="AMO24305.1"/>
    </source>
</evidence>
<protein>
    <submittedName>
        <fullName evidence="3">Thiol:disulfide interchange protein</fullName>
    </submittedName>
</protein>
<dbReference type="SUPFAM" id="SSF52833">
    <property type="entry name" value="Thioredoxin-like"/>
    <property type="match status" value="1"/>
</dbReference>
<dbReference type="PATRIC" id="fig|94132.3.peg.3567"/>
<reference evidence="3 4" key="1">
    <citation type="journal article" date="2014" name="Int. J. Syst. Evol. Microbiol.">
        <title>Ramlibacter solisilvae sp. nov., isolated from forest soil, and emended description of the genus Ramlibacter.</title>
        <authorList>
            <person name="Lee H.J."/>
            <person name="Lee S.H."/>
            <person name="Lee S.S."/>
            <person name="Lee J.S."/>
            <person name="Kim Y."/>
            <person name="Kim S.C."/>
            <person name="Jeon C.O."/>
        </authorList>
    </citation>
    <scope>NUCLEOTIDE SEQUENCE [LARGE SCALE GENOMIC DNA]</scope>
    <source>
        <strain evidence="3 4">5-10</strain>
    </source>
</reference>
<dbReference type="InterPro" id="IPR051470">
    <property type="entry name" value="Thiol:disulfide_interchange"/>
</dbReference>
<dbReference type="Proteomes" id="UP000070433">
    <property type="component" value="Chromosome"/>
</dbReference>
<dbReference type="InterPro" id="IPR036249">
    <property type="entry name" value="Thioredoxin-like_sf"/>
</dbReference>
<accession>A0A127JWM6</accession>
<proteinExistence type="predicted"/>
<dbReference type="Gene3D" id="3.40.30.10">
    <property type="entry name" value="Glutaredoxin"/>
    <property type="match status" value="1"/>
</dbReference>
<organism evidence="3 4">
    <name type="scientific">Ramlibacter tataouinensis</name>
    <dbReference type="NCBI Taxonomy" id="94132"/>
    <lineage>
        <taxon>Bacteria</taxon>
        <taxon>Pseudomonadati</taxon>
        <taxon>Pseudomonadota</taxon>
        <taxon>Betaproteobacteria</taxon>
        <taxon>Burkholderiales</taxon>
        <taxon>Comamonadaceae</taxon>
        <taxon>Ramlibacter</taxon>
    </lineage>
</organism>
<dbReference type="OrthoDB" id="5298214at2"/>
<name>A0A127JWM6_9BURK</name>
<gene>
    <name evidence="3" type="ORF">UC35_17465</name>
</gene>
<evidence type="ECO:0000259" key="2">
    <source>
        <dbReference type="Pfam" id="PF13098"/>
    </source>
</evidence>
<dbReference type="PANTHER" id="PTHR35272:SF4">
    <property type="entry name" value="THIOL:DISULFIDE INTERCHANGE PROTEIN DSBG"/>
    <property type="match status" value="1"/>
</dbReference>
<keyword evidence="1" id="KW-0732">Signal</keyword>
<dbReference type="EMBL" id="CP010951">
    <property type="protein sequence ID" value="AMO24305.1"/>
    <property type="molecule type" value="Genomic_DNA"/>
</dbReference>